<evidence type="ECO:0000259" key="2">
    <source>
        <dbReference type="Pfam" id="PF02498"/>
    </source>
</evidence>
<sequence length="88" mass="9797">MSELNKRSHASERYEAIDISDFAYAATGARVRRLTMPDGNHWFPAVDVCTELGYTTPRKALLDHVPEGHRESLEPLTGSHGTTHGAYE</sequence>
<organism evidence="3 4">
    <name type="scientific">Streptomyces alanosinicus</name>
    <dbReference type="NCBI Taxonomy" id="68171"/>
    <lineage>
        <taxon>Bacteria</taxon>
        <taxon>Bacillati</taxon>
        <taxon>Actinomycetota</taxon>
        <taxon>Actinomycetes</taxon>
        <taxon>Kitasatosporales</taxon>
        <taxon>Streptomycetaceae</taxon>
        <taxon>Streptomyces</taxon>
    </lineage>
</organism>
<feature type="region of interest" description="Disordered" evidence="1">
    <location>
        <begin position="68"/>
        <end position="88"/>
    </location>
</feature>
<evidence type="ECO:0000256" key="1">
    <source>
        <dbReference type="SAM" id="MobiDB-lite"/>
    </source>
</evidence>
<reference evidence="3" key="2">
    <citation type="submission" date="2020-09" db="EMBL/GenBank/DDBJ databases">
        <authorList>
            <person name="Sun Q."/>
            <person name="Ohkuma M."/>
        </authorList>
    </citation>
    <scope>NUCLEOTIDE SEQUENCE</scope>
    <source>
        <strain evidence="3">JCM 4714</strain>
    </source>
</reference>
<proteinExistence type="predicted"/>
<dbReference type="InterPro" id="IPR003497">
    <property type="entry name" value="BRO_N_domain"/>
</dbReference>
<reference evidence="3" key="1">
    <citation type="journal article" date="2014" name="Int. J. Syst. Evol. Microbiol.">
        <title>Complete genome sequence of Corynebacterium casei LMG S-19264T (=DSM 44701T), isolated from a smear-ripened cheese.</title>
        <authorList>
            <consortium name="US DOE Joint Genome Institute (JGI-PGF)"/>
            <person name="Walter F."/>
            <person name="Albersmeier A."/>
            <person name="Kalinowski J."/>
            <person name="Ruckert C."/>
        </authorList>
    </citation>
    <scope>NUCLEOTIDE SEQUENCE</scope>
    <source>
        <strain evidence="3">JCM 4714</strain>
    </source>
</reference>
<protein>
    <recommendedName>
        <fullName evidence="2">Bro-N domain-containing protein</fullName>
    </recommendedName>
</protein>
<dbReference type="PANTHER" id="PTHR36180">
    <property type="entry name" value="DNA-BINDING PROTEIN-RELATED-RELATED"/>
    <property type="match status" value="1"/>
</dbReference>
<name>A0A919D433_9ACTN</name>
<dbReference type="EMBL" id="BMVG01000006">
    <property type="protein sequence ID" value="GHE04030.1"/>
    <property type="molecule type" value="Genomic_DNA"/>
</dbReference>
<keyword evidence="4" id="KW-1185">Reference proteome</keyword>
<dbReference type="Pfam" id="PF02498">
    <property type="entry name" value="Bro-N"/>
    <property type="match status" value="1"/>
</dbReference>
<dbReference type="PANTHER" id="PTHR36180:SF2">
    <property type="entry name" value="BRO FAMILY PROTEIN"/>
    <property type="match status" value="1"/>
</dbReference>
<gene>
    <name evidence="3" type="ORF">GCM10010339_33880</name>
</gene>
<evidence type="ECO:0000313" key="4">
    <source>
        <dbReference type="Proteomes" id="UP000655443"/>
    </source>
</evidence>
<feature type="domain" description="Bro-N" evidence="2">
    <location>
        <begin position="31"/>
        <end position="74"/>
    </location>
</feature>
<dbReference type="AlphaFoldDB" id="A0A919D433"/>
<evidence type="ECO:0000313" key="3">
    <source>
        <dbReference type="EMBL" id="GHE04030.1"/>
    </source>
</evidence>
<comment type="caution">
    <text evidence="3">The sequence shown here is derived from an EMBL/GenBank/DDBJ whole genome shotgun (WGS) entry which is preliminary data.</text>
</comment>
<accession>A0A919D433</accession>
<dbReference type="Proteomes" id="UP000655443">
    <property type="component" value="Unassembled WGS sequence"/>
</dbReference>